<evidence type="ECO:0000313" key="6">
    <source>
        <dbReference type="Proteomes" id="UP000270025"/>
    </source>
</evidence>
<accession>A0A3S5DZ77</accession>
<dbReference type="PANTHER" id="PTHR30408:SF12">
    <property type="entry name" value="TYPE I RESTRICTION ENZYME MJAVIII SPECIFICITY SUBUNIT"/>
    <property type="match status" value="1"/>
</dbReference>
<name>A0A3S5DZ77_9STRE</name>
<dbReference type="KEGG" id="svf:NCTC3166_01313"/>
<dbReference type="SUPFAM" id="SSF116734">
    <property type="entry name" value="DNA methylase specificity domain"/>
    <property type="match status" value="2"/>
</dbReference>
<evidence type="ECO:0000256" key="1">
    <source>
        <dbReference type="ARBA" id="ARBA00010923"/>
    </source>
</evidence>
<evidence type="ECO:0000256" key="3">
    <source>
        <dbReference type="ARBA" id="ARBA00023125"/>
    </source>
</evidence>
<sequence length="435" mass="49981">MSEFKTYTLEQLCIVGSSKRVHLSDYVQHGVPFYRSKEVIEISSGKNISEQLFISLEKYSEIKSKFPVPQENDVLITAVGTIGEILVVKDPNFYFKDGNLIWLRNINFDIIDVDYLYYFFKSDLFQKTIKYNNIGAVQKALTIDFLKTVKITLPSLDNQRKLISVLKSIDKKLKINTQINKELEAMAKTLYDYWFVQFDFPDQNGKPYKTSGGKMVYNPELKREIPEGWGVTTFSSWISDNKTGDWGKETSQGNYTLEVDCIRGADINGLSGNGKTDMPTRFILEKNKNKLLTDFDIVIEISGGSPTQSTGRIVGISENVLNRFDLPLICSNFCKAVSLKEQETFYNFVYEWKNLYDNGVLFSWEGKTSGIKNLLFDSFVTNYHIAQPPISLMEQFFDYASSVDRKIQLLLKQNQELTQLRDWLLPMLMNGQVII</sequence>
<proteinExistence type="inferred from homology"/>
<dbReference type="InterPro" id="IPR044946">
    <property type="entry name" value="Restrct_endonuc_typeI_TRD_sf"/>
</dbReference>
<dbReference type="Proteomes" id="UP000270025">
    <property type="component" value="Chromosome"/>
</dbReference>
<evidence type="ECO:0000256" key="2">
    <source>
        <dbReference type="ARBA" id="ARBA00022747"/>
    </source>
</evidence>
<protein>
    <submittedName>
        <fullName evidence="5">Type I restriction/modification specificity protein</fullName>
    </submittedName>
</protein>
<dbReference type="EMBL" id="LR134266">
    <property type="protein sequence ID" value="VED67488.1"/>
    <property type="molecule type" value="Genomic_DNA"/>
</dbReference>
<keyword evidence="3" id="KW-0238">DNA-binding</keyword>
<dbReference type="REBASE" id="288430">
    <property type="entry name" value="S.Svi3166I"/>
</dbReference>
<organism evidence="5 6">
    <name type="scientific">Streptococcus viridans</name>
    <dbReference type="NCBI Taxonomy" id="78535"/>
    <lineage>
        <taxon>Bacteria</taxon>
        <taxon>Bacillati</taxon>
        <taxon>Bacillota</taxon>
        <taxon>Bacilli</taxon>
        <taxon>Lactobacillales</taxon>
        <taxon>Streptococcaceae</taxon>
        <taxon>Streptococcus</taxon>
    </lineage>
</organism>
<evidence type="ECO:0000313" key="5">
    <source>
        <dbReference type="EMBL" id="VED67488.1"/>
    </source>
</evidence>
<reference evidence="5 6" key="1">
    <citation type="submission" date="2018-12" db="EMBL/GenBank/DDBJ databases">
        <authorList>
            <consortium name="Pathogen Informatics"/>
        </authorList>
    </citation>
    <scope>NUCLEOTIDE SEQUENCE [LARGE SCALE GENOMIC DNA]</scope>
    <source>
        <strain evidence="5 6">NCTC3166</strain>
    </source>
</reference>
<keyword evidence="6" id="KW-1185">Reference proteome</keyword>
<feature type="domain" description="Type I restriction modification DNA specificity" evidence="4">
    <location>
        <begin position="1"/>
        <end position="185"/>
    </location>
</feature>
<dbReference type="Pfam" id="PF01420">
    <property type="entry name" value="Methylase_S"/>
    <property type="match status" value="1"/>
</dbReference>
<dbReference type="Gene3D" id="3.90.220.20">
    <property type="entry name" value="DNA methylase specificity domains"/>
    <property type="match status" value="2"/>
</dbReference>
<dbReference type="PANTHER" id="PTHR30408">
    <property type="entry name" value="TYPE-1 RESTRICTION ENZYME ECOKI SPECIFICITY PROTEIN"/>
    <property type="match status" value="1"/>
</dbReference>
<comment type="similarity">
    <text evidence="1">Belongs to the type-I restriction system S methylase family.</text>
</comment>
<dbReference type="GO" id="GO:0003677">
    <property type="term" value="F:DNA binding"/>
    <property type="evidence" value="ECO:0007669"/>
    <property type="project" value="UniProtKB-KW"/>
</dbReference>
<gene>
    <name evidence="5" type="primary">hsdS</name>
    <name evidence="5" type="ORF">NCTC3166_01313</name>
</gene>
<dbReference type="AlphaFoldDB" id="A0A3S5DZ77"/>
<evidence type="ECO:0000259" key="4">
    <source>
        <dbReference type="Pfam" id="PF01420"/>
    </source>
</evidence>
<dbReference type="InterPro" id="IPR000055">
    <property type="entry name" value="Restrct_endonuc_typeI_TRD"/>
</dbReference>
<dbReference type="GO" id="GO:0009307">
    <property type="term" value="P:DNA restriction-modification system"/>
    <property type="evidence" value="ECO:0007669"/>
    <property type="project" value="UniProtKB-KW"/>
</dbReference>
<dbReference type="Gene3D" id="1.10.287.1120">
    <property type="entry name" value="Bipartite methylase S protein"/>
    <property type="match status" value="1"/>
</dbReference>
<dbReference type="RefSeq" id="WP_126404488.1">
    <property type="nucleotide sequence ID" value="NZ_LR134266.1"/>
</dbReference>
<dbReference type="InterPro" id="IPR052021">
    <property type="entry name" value="Type-I_RS_S_subunit"/>
</dbReference>
<keyword evidence="2" id="KW-0680">Restriction system</keyword>